<evidence type="ECO:0000256" key="2">
    <source>
        <dbReference type="ARBA" id="ARBA00004448"/>
    </source>
</evidence>
<dbReference type="SUPFAM" id="SSF52833">
    <property type="entry name" value="Thioredoxin-like"/>
    <property type="match status" value="2"/>
</dbReference>
<evidence type="ECO:0000256" key="3">
    <source>
        <dbReference type="ARBA" id="ARBA00009630"/>
    </source>
</evidence>
<dbReference type="SUPFAM" id="SSF103506">
    <property type="entry name" value="Mitochondrial carrier"/>
    <property type="match status" value="1"/>
</dbReference>
<evidence type="ECO:0000256" key="8">
    <source>
        <dbReference type="ARBA" id="ARBA00022737"/>
    </source>
</evidence>
<keyword evidence="8" id="KW-0677">Repeat</keyword>
<keyword evidence="5" id="KW-0813">Transport</keyword>
<evidence type="ECO:0000256" key="7">
    <source>
        <dbReference type="ARBA" id="ARBA00022723"/>
    </source>
</evidence>
<evidence type="ECO:0000256" key="11">
    <source>
        <dbReference type="ARBA" id="ARBA00023004"/>
    </source>
</evidence>
<evidence type="ECO:0000256" key="16">
    <source>
        <dbReference type="PROSITE-ProRule" id="PRU00282"/>
    </source>
</evidence>
<evidence type="ECO:0000256" key="12">
    <source>
        <dbReference type="ARBA" id="ARBA00023014"/>
    </source>
</evidence>
<evidence type="ECO:0000256" key="1">
    <source>
        <dbReference type="ARBA" id="ARBA00002238"/>
    </source>
</evidence>
<keyword evidence="10" id="KW-1133">Transmembrane helix</keyword>
<dbReference type="Proteomes" id="UP000664534">
    <property type="component" value="Unassembled WGS sequence"/>
</dbReference>
<dbReference type="Pfam" id="PF00462">
    <property type="entry name" value="Glutaredoxin"/>
    <property type="match status" value="1"/>
</dbReference>
<dbReference type="PROSITE" id="PS50920">
    <property type="entry name" value="SOLCAR"/>
    <property type="match status" value="3"/>
</dbReference>
<dbReference type="GO" id="GO:0006879">
    <property type="term" value="P:intracellular iron ion homeostasis"/>
    <property type="evidence" value="ECO:0007669"/>
    <property type="project" value="UniProtKB-ARBA"/>
</dbReference>
<feature type="region of interest" description="Disordered" evidence="17">
    <location>
        <begin position="96"/>
        <end position="174"/>
    </location>
</feature>
<gene>
    <name evidence="19" type="primary">TPC1</name>
    <name evidence="19" type="ORF">IMSHALPRED_000675</name>
</gene>
<dbReference type="Pfam" id="PF00153">
    <property type="entry name" value="Mito_carr"/>
    <property type="match status" value="3"/>
</dbReference>
<keyword evidence="13" id="KW-0496">Mitochondrion</keyword>
<keyword evidence="11" id="KW-0408">Iron</keyword>
<dbReference type="OrthoDB" id="415696at2759"/>
<dbReference type="Gene3D" id="3.40.30.10">
    <property type="entry name" value="Glutaredoxin"/>
    <property type="match status" value="2"/>
</dbReference>
<evidence type="ECO:0000256" key="13">
    <source>
        <dbReference type="ARBA" id="ARBA00023128"/>
    </source>
</evidence>
<dbReference type="GO" id="GO:0051536">
    <property type="term" value="F:iron-sulfur cluster binding"/>
    <property type="evidence" value="ECO:0007669"/>
    <property type="project" value="UniProtKB-KW"/>
</dbReference>
<dbReference type="FunFam" id="3.40.30.10:FF:000012">
    <property type="entry name" value="Monothiol glutaredoxin"/>
    <property type="match status" value="1"/>
</dbReference>
<feature type="domain" description="Thioredoxin" evidence="18">
    <location>
        <begin position="1"/>
        <end position="114"/>
    </location>
</feature>
<evidence type="ECO:0000256" key="6">
    <source>
        <dbReference type="ARBA" id="ARBA00022692"/>
    </source>
</evidence>
<keyword evidence="14 16" id="KW-0472">Membrane</keyword>
<dbReference type="PRINTS" id="PR00926">
    <property type="entry name" value="MITOCARRIER"/>
</dbReference>
<dbReference type="FunFam" id="3.40.30.10:FF:000092">
    <property type="entry name" value="Monothiol glutaredoxin"/>
    <property type="match status" value="1"/>
</dbReference>
<dbReference type="CDD" id="cd02984">
    <property type="entry name" value="TRX_PICOT"/>
    <property type="match status" value="1"/>
</dbReference>
<dbReference type="AlphaFoldDB" id="A0A8H3GD70"/>
<feature type="compositionally biased region" description="Basic and acidic residues" evidence="17">
    <location>
        <begin position="103"/>
        <end position="113"/>
    </location>
</feature>
<name>A0A8H3GD70_9LECA</name>
<dbReference type="InterPro" id="IPR036249">
    <property type="entry name" value="Thioredoxin-like_sf"/>
</dbReference>
<evidence type="ECO:0000256" key="5">
    <source>
        <dbReference type="ARBA" id="ARBA00022448"/>
    </source>
</evidence>
<feature type="repeat" description="Solcar" evidence="16">
    <location>
        <begin position="571"/>
        <end position="667"/>
    </location>
</feature>
<dbReference type="InterPro" id="IPR033658">
    <property type="entry name" value="GRX_PICOT-like"/>
</dbReference>
<evidence type="ECO:0000313" key="20">
    <source>
        <dbReference type="Proteomes" id="UP000664534"/>
    </source>
</evidence>
<dbReference type="Gene3D" id="1.50.40.10">
    <property type="entry name" value="Mitochondrial carrier domain"/>
    <property type="match status" value="1"/>
</dbReference>
<dbReference type="GO" id="GO:0046872">
    <property type="term" value="F:metal ion binding"/>
    <property type="evidence" value="ECO:0007669"/>
    <property type="project" value="UniProtKB-KW"/>
</dbReference>
<comment type="function">
    <text evidence="15">Monothiol glutaredoxin involved in the biogenesis of iron-sulfur clusters. Binds one iron-sulfur cluster per dimer. The iron-sulfur cluster is bound between subunits, and is complexed by a bound glutathione and a cysteine residue from each subunit.</text>
</comment>
<evidence type="ECO:0000313" key="19">
    <source>
        <dbReference type="EMBL" id="CAF9938121.1"/>
    </source>
</evidence>
<comment type="caution">
    <text evidence="19">The sequence shown here is derived from an EMBL/GenBank/DDBJ whole genome shotgun (WGS) entry which is preliminary data.</text>
</comment>
<dbReference type="GO" id="GO:0005743">
    <property type="term" value="C:mitochondrial inner membrane"/>
    <property type="evidence" value="ECO:0007669"/>
    <property type="project" value="UniProtKB-SubCell"/>
</dbReference>
<evidence type="ECO:0000259" key="18">
    <source>
        <dbReference type="PROSITE" id="PS51352"/>
    </source>
</evidence>
<feature type="compositionally biased region" description="Basic and acidic residues" evidence="17">
    <location>
        <begin position="136"/>
        <end position="147"/>
    </location>
</feature>
<evidence type="ECO:0000256" key="10">
    <source>
        <dbReference type="ARBA" id="ARBA00022989"/>
    </source>
</evidence>
<keyword evidence="20" id="KW-1185">Reference proteome</keyword>
<dbReference type="PANTHER" id="PTHR24089">
    <property type="entry name" value="SOLUTE CARRIER FAMILY 25"/>
    <property type="match status" value="1"/>
</dbReference>
<organism evidence="19 20">
    <name type="scientific">Imshaugia aleurites</name>
    <dbReference type="NCBI Taxonomy" id="172621"/>
    <lineage>
        <taxon>Eukaryota</taxon>
        <taxon>Fungi</taxon>
        <taxon>Dikarya</taxon>
        <taxon>Ascomycota</taxon>
        <taxon>Pezizomycotina</taxon>
        <taxon>Lecanoromycetes</taxon>
        <taxon>OSLEUM clade</taxon>
        <taxon>Lecanoromycetidae</taxon>
        <taxon>Lecanorales</taxon>
        <taxon>Lecanorineae</taxon>
        <taxon>Parmeliaceae</taxon>
        <taxon>Imshaugia</taxon>
    </lineage>
</organism>
<dbReference type="InterPro" id="IPR018108">
    <property type="entry name" value="MCP_transmembrane"/>
</dbReference>
<dbReference type="Pfam" id="PF00085">
    <property type="entry name" value="Thioredoxin"/>
    <property type="match status" value="1"/>
</dbReference>
<feature type="repeat" description="Solcar" evidence="16">
    <location>
        <begin position="373"/>
        <end position="471"/>
    </location>
</feature>
<dbReference type="PROSITE" id="PS51354">
    <property type="entry name" value="GLUTAREDOXIN_2"/>
    <property type="match status" value="1"/>
</dbReference>
<comment type="similarity">
    <text evidence="3">Belongs to the glutaredoxin family. Monothiol subfamily.</text>
</comment>
<accession>A0A8H3GD70</accession>
<reference evidence="19" key="1">
    <citation type="submission" date="2021-03" db="EMBL/GenBank/DDBJ databases">
        <authorList>
            <person name="Tagirdzhanova G."/>
        </authorList>
    </citation>
    <scope>NUCLEOTIDE SEQUENCE</scope>
</reference>
<dbReference type="InterPro" id="IPR002067">
    <property type="entry name" value="MCP"/>
</dbReference>
<comment type="function">
    <text evidence="1">Mitochondrial transporter that mediates uptake of thiamine pyrophosphate (ThPP) into mitochondria.</text>
</comment>
<sequence>MSTITDVTDETTFHSHVSALPASTLAVISFHTPWAAPCKQMHLILETLASSYPPQSPPAISFLSLDAEALPDISESYNVTAVPFLVLQRDGKVLESVSGSEASKVRDAVERHAGKGGNTGKLGLPPALEAVPVANGEEKDQRTDKAKNLSGYAPDKDDAATAPEMSSTQGQKEELNQRLGELVKAAPVMLFMKGTPSTPQCGFSRQLVGLLREKGVRYGFFNILADEEVRQGLKAWSDWPTFPQLYLKGELVGGLDIVKEELDSDPDFFSEYQAAPKGQGVLEMVASFESLDPQNRRQSSAGDTLNRFMPEASEMKTSSVSLHTNSLPFAAISALYSIVLQLQPAIPDEDLTIGRLRGFGWMSGGGEHLKDEGSRLQVVVAGAIAGLVSRSCIAPLDVLKIRLQLQIHSLSDPVSTRGSARAARLGIGGTFMDIVRNEGITALWKGNVAASFLYIHYGAVQFSVYRAATTELHPLNLPNEAEAFVAGAVAGASATTFTYPLDLLRTRFAAQGPDKVYASLRGGVRDIWRQEGPKGFFQGLGAGVGQVVPYMGLFFSAYETLRPPLATLSLPFGSGDATAGILASVVAKTGVFPLDLIRKRLQVQGPTRARYVGGTIPVYGEGVWRTGKTIAAREGWQGLYRGLGVGLVKSAPASAITMWTYERVLGILRETEKPIEKTG</sequence>
<keyword evidence="7" id="KW-0479">Metal-binding</keyword>
<dbReference type="InterPro" id="IPR023395">
    <property type="entry name" value="MCP_dom_sf"/>
</dbReference>
<dbReference type="PROSITE" id="PS51352">
    <property type="entry name" value="THIOREDOXIN_2"/>
    <property type="match status" value="1"/>
</dbReference>
<dbReference type="EMBL" id="CAJPDT010000105">
    <property type="protein sequence ID" value="CAF9938121.1"/>
    <property type="molecule type" value="Genomic_DNA"/>
</dbReference>
<dbReference type="InterPro" id="IPR002109">
    <property type="entry name" value="Glutaredoxin"/>
</dbReference>
<protein>
    <recommendedName>
        <fullName evidence="4">Mitochondrial thiamine pyrophosphate carrier 1</fullName>
    </recommendedName>
</protein>
<evidence type="ECO:0000256" key="14">
    <source>
        <dbReference type="ARBA" id="ARBA00023136"/>
    </source>
</evidence>
<keyword evidence="6 16" id="KW-0812">Transmembrane</keyword>
<evidence type="ECO:0000256" key="9">
    <source>
        <dbReference type="ARBA" id="ARBA00022792"/>
    </source>
</evidence>
<keyword evidence="12" id="KW-0411">Iron-sulfur</keyword>
<dbReference type="GO" id="GO:0015036">
    <property type="term" value="F:disulfide oxidoreductase activity"/>
    <property type="evidence" value="ECO:0007669"/>
    <property type="project" value="UniProtKB-ARBA"/>
</dbReference>
<dbReference type="GO" id="GO:0055085">
    <property type="term" value="P:transmembrane transport"/>
    <property type="evidence" value="ECO:0007669"/>
    <property type="project" value="InterPro"/>
</dbReference>
<dbReference type="InterPro" id="IPR013766">
    <property type="entry name" value="Thioredoxin_domain"/>
</dbReference>
<evidence type="ECO:0000256" key="17">
    <source>
        <dbReference type="SAM" id="MobiDB-lite"/>
    </source>
</evidence>
<comment type="subcellular location">
    <subcellularLocation>
        <location evidence="2">Mitochondrion inner membrane</location>
        <topology evidence="2">Multi-pass membrane protein</topology>
    </subcellularLocation>
</comment>
<proteinExistence type="inferred from homology"/>
<dbReference type="CDD" id="cd03028">
    <property type="entry name" value="GRX_PICOT_like"/>
    <property type="match status" value="1"/>
</dbReference>
<feature type="repeat" description="Solcar" evidence="16">
    <location>
        <begin position="478"/>
        <end position="564"/>
    </location>
</feature>
<evidence type="ECO:0000256" key="4">
    <source>
        <dbReference type="ARBA" id="ARBA00021935"/>
    </source>
</evidence>
<keyword evidence="9" id="KW-0999">Mitochondrion inner membrane</keyword>
<evidence type="ECO:0000256" key="15">
    <source>
        <dbReference type="ARBA" id="ARBA00055846"/>
    </source>
</evidence>